<name>A0ACB7CGR2_9ASCO</name>
<evidence type="ECO:0000313" key="2">
    <source>
        <dbReference type="Proteomes" id="UP000768646"/>
    </source>
</evidence>
<gene>
    <name evidence="1" type="ORF">PORY_002430</name>
</gene>
<dbReference type="EMBL" id="JABTEG010000010">
    <property type="protein sequence ID" value="KAG4304249.1"/>
    <property type="molecule type" value="Genomic_DNA"/>
</dbReference>
<sequence>AYHSSFINDTELQQIGGFAILPLKTKFKGPSQISTVSDSSLDIIDESIELFRANCFFRNFEIKGPADRTLIYGILFISDCLNKLYRAYCTKSDAVKLLNAFALESFAIPGDPKFPFNSLYTAPLNDSESDFLKQYITQFRQELALRLVDRVYLDSNDEKPNKWWLCFSKRKFMNKTLT</sequence>
<feature type="non-terminal residue" evidence="1">
    <location>
        <position position="1"/>
    </location>
</feature>
<organism evidence="1 2">
    <name type="scientific">Pneumocystis oryctolagi</name>
    <dbReference type="NCBI Taxonomy" id="42067"/>
    <lineage>
        <taxon>Eukaryota</taxon>
        <taxon>Fungi</taxon>
        <taxon>Dikarya</taxon>
        <taxon>Ascomycota</taxon>
        <taxon>Taphrinomycotina</taxon>
        <taxon>Pneumocystomycetes</taxon>
        <taxon>Pneumocystaceae</taxon>
        <taxon>Pneumocystis</taxon>
    </lineage>
</organism>
<keyword evidence="2" id="KW-1185">Reference proteome</keyword>
<proteinExistence type="predicted"/>
<protein>
    <submittedName>
        <fullName evidence="1">Uncharacterized protein</fullName>
    </submittedName>
</protein>
<evidence type="ECO:0000313" key="1">
    <source>
        <dbReference type="EMBL" id="KAG4304249.1"/>
    </source>
</evidence>
<reference evidence="1 2" key="1">
    <citation type="journal article" date="2021" name="Commun. Biol.">
        <title>Genomic insights into the host specific adaptation of the Pneumocystis genus.</title>
        <authorList>
            <person name="Cisse O.H."/>
            <person name="Ma L."/>
            <person name="Dekker J.P."/>
            <person name="Khil P.P."/>
            <person name="Youn J.-H."/>
            <person name="Brenchley J.M."/>
            <person name="Blair R."/>
            <person name="Pahar B."/>
            <person name="Chabe M."/>
            <person name="Van Rompay K.K.A."/>
            <person name="Keesler R."/>
            <person name="Sukura A."/>
            <person name="Hirsch V."/>
            <person name="Kutty G."/>
            <person name="Liu Y."/>
            <person name="Peng L."/>
            <person name="Chen J."/>
            <person name="Song J."/>
            <person name="Weissenbacher-Lang C."/>
            <person name="Xu J."/>
            <person name="Upham N.S."/>
            <person name="Stajich J.E."/>
            <person name="Cuomo C.A."/>
            <person name="Cushion M.T."/>
            <person name="Kovacs J.A."/>
        </authorList>
    </citation>
    <scope>NUCLEOTIDE SEQUENCE [LARGE SCALE GENOMIC DNA]</scope>
    <source>
        <strain evidence="1 2">RABM</strain>
    </source>
</reference>
<dbReference type="Proteomes" id="UP000768646">
    <property type="component" value="Unassembled WGS sequence"/>
</dbReference>
<comment type="caution">
    <text evidence="1">The sequence shown here is derived from an EMBL/GenBank/DDBJ whole genome shotgun (WGS) entry which is preliminary data.</text>
</comment>
<accession>A0ACB7CGR2</accession>